<keyword evidence="4 6" id="KW-0472">Membrane</keyword>
<dbReference type="EMBL" id="MLYV02000581">
    <property type="protein sequence ID" value="PSR82620.1"/>
    <property type="molecule type" value="Genomic_DNA"/>
</dbReference>
<evidence type="ECO:0000313" key="8">
    <source>
        <dbReference type="EMBL" id="PSR82620.1"/>
    </source>
</evidence>
<feature type="transmembrane region" description="Helical" evidence="6">
    <location>
        <begin position="337"/>
        <end position="360"/>
    </location>
</feature>
<evidence type="ECO:0000256" key="5">
    <source>
        <dbReference type="SAM" id="MobiDB-lite"/>
    </source>
</evidence>
<evidence type="ECO:0000256" key="4">
    <source>
        <dbReference type="ARBA" id="ARBA00023136"/>
    </source>
</evidence>
<dbReference type="InterPro" id="IPR050186">
    <property type="entry name" value="TPT_transporter"/>
</dbReference>
<evidence type="ECO:0000256" key="1">
    <source>
        <dbReference type="ARBA" id="ARBA00004141"/>
    </source>
</evidence>
<dbReference type="SUPFAM" id="SSF103481">
    <property type="entry name" value="Multidrug resistance efflux transporter EmrE"/>
    <property type="match status" value="2"/>
</dbReference>
<name>A0A2R6P0P8_9APHY</name>
<feature type="transmembrane region" description="Helical" evidence="6">
    <location>
        <begin position="247"/>
        <end position="266"/>
    </location>
</feature>
<comment type="caution">
    <text evidence="8">The sequence shown here is derived from an EMBL/GenBank/DDBJ whole genome shotgun (WGS) entry which is preliminary data.</text>
</comment>
<dbReference type="Pfam" id="PF03151">
    <property type="entry name" value="TPT"/>
    <property type="match status" value="1"/>
</dbReference>
<proteinExistence type="predicted"/>
<evidence type="ECO:0000256" key="6">
    <source>
        <dbReference type="SAM" id="Phobius"/>
    </source>
</evidence>
<evidence type="ECO:0000256" key="2">
    <source>
        <dbReference type="ARBA" id="ARBA00022692"/>
    </source>
</evidence>
<dbReference type="STRING" id="98765.A0A2R6P0P8"/>
<keyword evidence="3 6" id="KW-1133">Transmembrane helix</keyword>
<dbReference type="InterPro" id="IPR037185">
    <property type="entry name" value="EmrE-like"/>
</dbReference>
<protein>
    <recommendedName>
        <fullName evidence="7">Sugar phosphate transporter domain-containing protein</fullName>
    </recommendedName>
</protein>
<organism evidence="8 9">
    <name type="scientific">Hermanssonia centrifuga</name>
    <dbReference type="NCBI Taxonomy" id="98765"/>
    <lineage>
        <taxon>Eukaryota</taxon>
        <taxon>Fungi</taxon>
        <taxon>Dikarya</taxon>
        <taxon>Basidiomycota</taxon>
        <taxon>Agaricomycotina</taxon>
        <taxon>Agaricomycetes</taxon>
        <taxon>Polyporales</taxon>
        <taxon>Meruliaceae</taxon>
        <taxon>Hermanssonia</taxon>
    </lineage>
</organism>
<reference evidence="8 9" key="1">
    <citation type="submission" date="2018-02" db="EMBL/GenBank/DDBJ databases">
        <title>Genome sequence of the basidiomycete white-rot fungus Phlebia centrifuga.</title>
        <authorList>
            <person name="Granchi Z."/>
            <person name="Peng M."/>
            <person name="de Vries R.P."/>
            <person name="Hilden K."/>
            <person name="Makela M.R."/>
            <person name="Grigoriev I."/>
            <person name="Riley R."/>
        </authorList>
    </citation>
    <scope>NUCLEOTIDE SEQUENCE [LARGE SCALE GENOMIC DNA]</scope>
    <source>
        <strain evidence="8 9">FBCC195</strain>
    </source>
</reference>
<keyword evidence="2 6" id="KW-0812">Transmembrane</keyword>
<feature type="transmembrane region" description="Helical" evidence="6">
    <location>
        <begin position="131"/>
        <end position="149"/>
    </location>
</feature>
<feature type="domain" description="Sugar phosphate transporter" evidence="7">
    <location>
        <begin position="102"/>
        <end position="409"/>
    </location>
</feature>
<feature type="transmembrane region" description="Helical" evidence="6">
    <location>
        <begin position="223"/>
        <end position="241"/>
    </location>
</feature>
<dbReference type="AlphaFoldDB" id="A0A2R6P0P8"/>
<evidence type="ECO:0000313" key="9">
    <source>
        <dbReference type="Proteomes" id="UP000186601"/>
    </source>
</evidence>
<feature type="transmembrane region" description="Helical" evidence="6">
    <location>
        <begin position="392"/>
        <end position="409"/>
    </location>
</feature>
<feature type="region of interest" description="Disordered" evidence="5">
    <location>
        <begin position="512"/>
        <end position="547"/>
    </location>
</feature>
<feature type="transmembrane region" description="Helical" evidence="6">
    <location>
        <begin position="291"/>
        <end position="310"/>
    </location>
</feature>
<sequence length="585" mass="64076">MNPQDANTTGWTAYDAHDEKQRHGLMPTVDASWLAPSSYRQAVLPIHNDDRRSPSMLHRVRRSVLRYFPSLDGVTRPRRSRLTKTSNDDPLISTPSVDAVRFILLCALWYSSSALSSNTGKVILNQFRYPVTLTFVQFGFVAVFCLLSMSPVVQLSKLRSPTKAILKDTFPMGCFQVGGHIFSSMAISRIPVSTVHTIKALSPLFTVAAYALVFGVSYSPQTYLSLLPLTLGVMLACSFDISASNAIGLLCAFGSAVVFVSSNIFFKKIMPTPSAHGSHSTSSHKLDKLNLLFYSSSMAFILMVPIWAYYDLPILLTSVSGGPISHPAHPGPAHVSIVAYLFANGTVHFLQNVLAFVLLARTSPVTYSIASLVKRVAVICAAILWFSQRVHPIQGVGIAMTFGGLYLYNKAVKKGDVDRGERKVRRIEKAWEGELPQTKDEIDSDVELIQASPVEPREHLHHAYTRPTANSHPPTRTPITLSYSEPHPRMHPNLHIQITPHATPVFATQASAGVKVEKDDRSVTPTGSYPSPPPSLDSPPASSALMHSPWPVKKRRGTVNGYVLHDHVQPAGFMGPPRTTALVDA</sequence>
<feature type="transmembrane region" description="Helical" evidence="6">
    <location>
        <begin position="198"/>
        <end position="216"/>
    </location>
</feature>
<keyword evidence="9" id="KW-1185">Reference proteome</keyword>
<comment type="subcellular location">
    <subcellularLocation>
        <location evidence="1">Membrane</location>
        <topology evidence="1">Multi-pass membrane protein</topology>
    </subcellularLocation>
</comment>
<dbReference type="Proteomes" id="UP000186601">
    <property type="component" value="Unassembled WGS sequence"/>
</dbReference>
<dbReference type="GO" id="GO:0016020">
    <property type="term" value="C:membrane"/>
    <property type="evidence" value="ECO:0007669"/>
    <property type="project" value="UniProtKB-SubCell"/>
</dbReference>
<dbReference type="InterPro" id="IPR004853">
    <property type="entry name" value="Sugar_P_trans_dom"/>
</dbReference>
<dbReference type="PANTHER" id="PTHR11132">
    <property type="entry name" value="SOLUTE CARRIER FAMILY 35"/>
    <property type="match status" value="1"/>
</dbReference>
<evidence type="ECO:0000259" key="7">
    <source>
        <dbReference type="Pfam" id="PF03151"/>
    </source>
</evidence>
<gene>
    <name evidence="8" type="ORF">PHLCEN_2v6053</name>
</gene>
<dbReference type="OrthoDB" id="1588579at2759"/>
<feature type="transmembrane region" description="Helical" evidence="6">
    <location>
        <begin position="367"/>
        <end position="386"/>
    </location>
</feature>
<evidence type="ECO:0000256" key="3">
    <source>
        <dbReference type="ARBA" id="ARBA00022989"/>
    </source>
</evidence>
<accession>A0A2R6P0P8</accession>